<feature type="transmembrane region" description="Helical" evidence="4">
    <location>
        <begin position="166"/>
        <end position="187"/>
    </location>
</feature>
<dbReference type="InterPro" id="IPR020846">
    <property type="entry name" value="MFS_dom"/>
</dbReference>
<feature type="compositionally biased region" description="Polar residues" evidence="3">
    <location>
        <begin position="20"/>
        <end position="32"/>
    </location>
</feature>
<reference evidence="6" key="1">
    <citation type="journal article" date="2021" name="Nat. Commun.">
        <title>Genetic determinants of endophytism in the Arabidopsis root mycobiome.</title>
        <authorList>
            <person name="Mesny F."/>
            <person name="Miyauchi S."/>
            <person name="Thiergart T."/>
            <person name="Pickel B."/>
            <person name="Atanasova L."/>
            <person name="Karlsson M."/>
            <person name="Huettel B."/>
            <person name="Barry K.W."/>
            <person name="Haridas S."/>
            <person name="Chen C."/>
            <person name="Bauer D."/>
            <person name="Andreopoulos W."/>
            <person name="Pangilinan J."/>
            <person name="LaButti K."/>
            <person name="Riley R."/>
            <person name="Lipzen A."/>
            <person name="Clum A."/>
            <person name="Drula E."/>
            <person name="Henrissat B."/>
            <person name="Kohler A."/>
            <person name="Grigoriev I.V."/>
            <person name="Martin F.M."/>
            <person name="Hacquard S."/>
        </authorList>
    </citation>
    <scope>NUCLEOTIDE SEQUENCE</scope>
    <source>
        <strain evidence="6">MPI-SDFR-AT-0117</strain>
    </source>
</reference>
<comment type="subcellular location">
    <subcellularLocation>
        <location evidence="1">Membrane</location>
        <topology evidence="1">Multi-pass membrane protein</topology>
    </subcellularLocation>
</comment>
<feature type="transmembrane region" description="Helical" evidence="4">
    <location>
        <begin position="408"/>
        <end position="427"/>
    </location>
</feature>
<evidence type="ECO:0000256" key="3">
    <source>
        <dbReference type="SAM" id="MobiDB-lite"/>
    </source>
</evidence>
<keyword evidence="4" id="KW-0812">Transmembrane</keyword>
<dbReference type="AlphaFoldDB" id="A0A9P9A6D5"/>
<proteinExistence type="inferred from homology"/>
<name>A0A9P9A6D5_9PEZI</name>
<dbReference type="PANTHER" id="PTHR11360">
    <property type="entry name" value="MONOCARBOXYLATE TRANSPORTER"/>
    <property type="match status" value="1"/>
</dbReference>
<feature type="transmembrane region" description="Helical" evidence="4">
    <location>
        <begin position="380"/>
        <end position="402"/>
    </location>
</feature>
<evidence type="ECO:0000313" key="6">
    <source>
        <dbReference type="EMBL" id="KAH6669713.1"/>
    </source>
</evidence>
<dbReference type="InterPro" id="IPR036259">
    <property type="entry name" value="MFS_trans_sf"/>
</dbReference>
<feature type="transmembrane region" description="Helical" evidence="4">
    <location>
        <begin position="199"/>
        <end position="219"/>
    </location>
</feature>
<comment type="similarity">
    <text evidence="2">Belongs to the major facilitator superfamily. Monocarboxylate porter (TC 2.A.1.13) family.</text>
</comment>
<dbReference type="EMBL" id="JAGSXJ010000031">
    <property type="protein sequence ID" value="KAH6669713.1"/>
    <property type="molecule type" value="Genomic_DNA"/>
</dbReference>
<evidence type="ECO:0000256" key="1">
    <source>
        <dbReference type="ARBA" id="ARBA00004141"/>
    </source>
</evidence>
<sequence length="433" mass="45243">MSATQLQTLTAPASALTGDEAQSSRDSSTTPNAPEHHSSRWAVLLAAFGVTFIAVGMPNSFGVFQQYYETTLFPDKPSSEIILIGSLTSSLYMVLGAPAGRFADIVGYTTALVAGSCLIVGGLMAASAATEFYQLVLSQGFAFGLGTALVYYPAVSVSGRYFRRHGLANGVVVSGGAVGGCIGPYSVRVMIDRLGLPGTFRTLAYMSAGVLAFSCLTFARLARRPTRPRGAASRKLLDLGLLHDRRFLVMLVSGTVAMTGFLPRYFLVPASAVSQGVDVAYAAWLLGLMNGLSIAGRLGVGAFADRYGKLTALIASFVLCGIGHLAFWLPAVLVGAGDEKPVALMTVFVIFTGLLGSGFVAIMPVVTADIFGAEDLASKVGLLNSIMGLGAFAGPSVVYAMVPDGRDFGNAVLLTGLLMVVGGLMLTRTYRYM</sequence>
<feature type="compositionally biased region" description="Polar residues" evidence="3">
    <location>
        <begin position="1"/>
        <end position="11"/>
    </location>
</feature>
<evidence type="ECO:0000259" key="5">
    <source>
        <dbReference type="PROSITE" id="PS50850"/>
    </source>
</evidence>
<feature type="transmembrane region" description="Helical" evidence="4">
    <location>
        <begin position="247"/>
        <end position="267"/>
    </location>
</feature>
<feature type="transmembrane region" description="Helical" evidence="4">
    <location>
        <begin position="312"/>
        <end position="336"/>
    </location>
</feature>
<dbReference type="InterPro" id="IPR011701">
    <property type="entry name" value="MFS"/>
</dbReference>
<accession>A0A9P9A6D5</accession>
<protein>
    <submittedName>
        <fullName evidence="6">Major facilitator superfamily domain-containing protein</fullName>
    </submittedName>
</protein>
<keyword evidence="4" id="KW-1133">Transmembrane helix</keyword>
<dbReference type="OrthoDB" id="6499973at2759"/>
<keyword evidence="4" id="KW-0472">Membrane</keyword>
<feature type="transmembrane region" description="Helical" evidence="4">
    <location>
        <begin position="105"/>
        <end position="126"/>
    </location>
</feature>
<dbReference type="InterPro" id="IPR050327">
    <property type="entry name" value="Proton-linked_MCT"/>
</dbReference>
<dbReference type="PROSITE" id="PS50850">
    <property type="entry name" value="MFS"/>
    <property type="match status" value="1"/>
</dbReference>
<feature type="region of interest" description="Disordered" evidence="3">
    <location>
        <begin position="1"/>
        <end position="35"/>
    </location>
</feature>
<organism evidence="6 7">
    <name type="scientific">Plectosphaerella plurivora</name>
    <dbReference type="NCBI Taxonomy" id="936078"/>
    <lineage>
        <taxon>Eukaryota</taxon>
        <taxon>Fungi</taxon>
        <taxon>Dikarya</taxon>
        <taxon>Ascomycota</taxon>
        <taxon>Pezizomycotina</taxon>
        <taxon>Sordariomycetes</taxon>
        <taxon>Hypocreomycetidae</taxon>
        <taxon>Glomerellales</taxon>
        <taxon>Plectosphaerellaceae</taxon>
        <taxon>Plectosphaerella</taxon>
    </lineage>
</organism>
<gene>
    <name evidence="6" type="ORF">F5X68DRAFT_175988</name>
</gene>
<feature type="transmembrane region" description="Helical" evidence="4">
    <location>
        <begin position="41"/>
        <end position="61"/>
    </location>
</feature>
<feature type="transmembrane region" description="Helical" evidence="4">
    <location>
        <begin position="132"/>
        <end position="154"/>
    </location>
</feature>
<keyword evidence="7" id="KW-1185">Reference proteome</keyword>
<feature type="transmembrane region" description="Helical" evidence="4">
    <location>
        <begin position="342"/>
        <end position="368"/>
    </location>
</feature>
<dbReference type="PANTHER" id="PTHR11360:SF284">
    <property type="entry name" value="EG:103B4.3 PROTEIN-RELATED"/>
    <property type="match status" value="1"/>
</dbReference>
<feature type="transmembrane region" description="Helical" evidence="4">
    <location>
        <begin position="279"/>
        <end position="300"/>
    </location>
</feature>
<dbReference type="GO" id="GO:0016020">
    <property type="term" value="C:membrane"/>
    <property type="evidence" value="ECO:0007669"/>
    <property type="project" value="UniProtKB-SubCell"/>
</dbReference>
<evidence type="ECO:0000256" key="4">
    <source>
        <dbReference type="SAM" id="Phobius"/>
    </source>
</evidence>
<dbReference type="Gene3D" id="1.20.1250.20">
    <property type="entry name" value="MFS general substrate transporter like domains"/>
    <property type="match status" value="2"/>
</dbReference>
<feature type="domain" description="Major facilitator superfamily (MFS) profile" evidence="5">
    <location>
        <begin position="246"/>
        <end position="433"/>
    </location>
</feature>
<dbReference type="GO" id="GO:0022857">
    <property type="term" value="F:transmembrane transporter activity"/>
    <property type="evidence" value="ECO:0007669"/>
    <property type="project" value="InterPro"/>
</dbReference>
<evidence type="ECO:0000256" key="2">
    <source>
        <dbReference type="ARBA" id="ARBA00006727"/>
    </source>
</evidence>
<dbReference type="Proteomes" id="UP000770015">
    <property type="component" value="Unassembled WGS sequence"/>
</dbReference>
<dbReference type="Pfam" id="PF07690">
    <property type="entry name" value="MFS_1"/>
    <property type="match status" value="1"/>
</dbReference>
<dbReference type="SUPFAM" id="SSF103473">
    <property type="entry name" value="MFS general substrate transporter"/>
    <property type="match status" value="1"/>
</dbReference>
<evidence type="ECO:0000313" key="7">
    <source>
        <dbReference type="Proteomes" id="UP000770015"/>
    </source>
</evidence>
<comment type="caution">
    <text evidence="6">The sequence shown here is derived from an EMBL/GenBank/DDBJ whole genome shotgun (WGS) entry which is preliminary data.</text>
</comment>
<feature type="transmembrane region" description="Helical" evidence="4">
    <location>
        <begin position="81"/>
        <end position="98"/>
    </location>
</feature>